<dbReference type="KEGG" id="gtt:GUITHDRAFT_141724"/>
<protein>
    <recommendedName>
        <fullName evidence="5">Glycosyltransferase 61 catalytic domain-containing protein</fullName>
    </recommendedName>
</protein>
<dbReference type="EnsemblProtists" id="EKX41722">
    <property type="protein sequence ID" value="EKX41722"/>
    <property type="gene ID" value="GUITHDRAFT_141724"/>
</dbReference>
<keyword evidence="8" id="KW-1185">Reference proteome</keyword>
<organism evidence="6">
    <name type="scientific">Guillardia theta (strain CCMP2712)</name>
    <name type="common">Cryptophyte</name>
    <dbReference type="NCBI Taxonomy" id="905079"/>
    <lineage>
        <taxon>Eukaryota</taxon>
        <taxon>Cryptophyceae</taxon>
        <taxon>Pyrenomonadales</taxon>
        <taxon>Geminigeraceae</taxon>
        <taxon>Guillardia</taxon>
    </lineage>
</organism>
<evidence type="ECO:0000313" key="6">
    <source>
        <dbReference type="EMBL" id="EKX41722.1"/>
    </source>
</evidence>
<feature type="domain" description="Glycosyltransferase 61 catalytic" evidence="5">
    <location>
        <begin position="220"/>
        <end position="327"/>
    </location>
</feature>
<evidence type="ECO:0000256" key="1">
    <source>
        <dbReference type="ARBA" id="ARBA00022676"/>
    </source>
</evidence>
<feature type="chain" id="PRO_5008770724" description="Glycosyltransferase 61 catalytic domain-containing protein" evidence="4">
    <location>
        <begin position="25"/>
        <end position="386"/>
    </location>
</feature>
<dbReference type="Proteomes" id="UP000011087">
    <property type="component" value="Unassembled WGS sequence"/>
</dbReference>
<name>L1J075_GUITC</name>
<feature type="signal peptide" evidence="4">
    <location>
        <begin position="1"/>
        <end position="24"/>
    </location>
</feature>
<reference evidence="6 8" key="1">
    <citation type="journal article" date="2012" name="Nature">
        <title>Algal genomes reveal evolutionary mosaicism and the fate of nucleomorphs.</title>
        <authorList>
            <consortium name="DOE Joint Genome Institute"/>
            <person name="Curtis B.A."/>
            <person name="Tanifuji G."/>
            <person name="Burki F."/>
            <person name="Gruber A."/>
            <person name="Irimia M."/>
            <person name="Maruyama S."/>
            <person name="Arias M.C."/>
            <person name="Ball S.G."/>
            <person name="Gile G.H."/>
            <person name="Hirakawa Y."/>
            <person name="Hopkins J.F."/>
            <person name="Kuo A."/>
            <person name="Rensing S.A."/>
            <person name="Schmutz J."/>
            <person name="Symeonidi A."/>
            <person name="Elias M."/>
            <person name="Eveleigh R.J."/>
            <person name="Herman E.K."/>
            <person name="Klute M.J."/>
            <person name="Nakayama T."/>
            <person name="Obornik M."/>
            <person name="Reyes-Prieto A."/>
            <person name="Armbrust E.V."/>
            <person name="Aves S.J."/>
            <person name="Beiko R.G."/>
            <person name="Coutinho P."/>
            <person name="Dacks J.B."/>
            <person name="Durnford D.G."/>
            <person name="Fast N.M."/>
            <person name="Green B.R."/>
            <person name="Grisdale C.J."/>
            <person name="Hempel F."/>
            <person name="Henrissat B."/>
            <person name="Hoppner M.P."/>
            <person name="Ishida K."/>
            <person name="Kim E."/>
            <person name="Koreny L."/>
            <person name="Kroth P.G."/>
            <person name="Liu Y."/>
            <person name="Malik S.B."/>
            <person name="Maier U.G."/>
            <person name="McRose D."/>
            <person name="Mock T."/>
            <person name="Neilson J.A."/>
            <person name="Onodera N.T."/>
            <person name="Poole A.M."/>
            <person name="Pritham E.J."/>
            <person name="Richards T.A."/>
            <person name="Rocap G."/>
            <person name="Roy S.W."/>
            <person name="Sarai C."/>
            <person name="Schaack S."/>
            <person name="Shirato S."/>
            <person name="Slamovits C.H."/>
            <person name="Spencer D.F."/>
            <person name="Suzuki S."/>
            <person name="Worden A.Z."/>
            <person name="Zauner S."/>
            <person name="Barry K."/>
            <person name="Bell C."/>
            <person name="Bharti A.K."/>
            <person name="Crow J.A."/>
            <person name="Grimwood J."/>
            <person name="Kramer R."/>
            <person name="Lindquist E."/>
            <person name="Lucas S."/>
            <person name="Salamov A."/>
            <person name="McFadden G.I."/>
            <person name="Lane C.E."/>
            <person name="Keeling P.J."/>
            <person name="Gray M.W."/>
            <person name="Grigoriev I.V."/>
            <person name="Archibald J.M."/>
        </authorList>
    </citation>
    <scope>NUCLEOTIDE SEQUENCE</scope>
    <source>
        <strain evidence="6 8">CCMP2712</strain>
    </source>
</reference>
<dbReference type="EMBL" id="JH993021">
    <property type="protein sequence ID" value="EKX41722.1"/>
    <property type="molecule type" value="Genomic_DNA"/>
</dbReference>
<evidence type="ECO:0000313" key="7">
    <source>
        <dbReference type="EnsemblProtists" id="EKX41722"/>
    </source>
</evidence>
<evidence type="ECO:0000256" key="2">
    <source>
        <dbReference type="ARBA" id="ARBA00022679"/>
    </source>
</evidence>
<evidence type="ECO:0000256" key="4">
    <source>
        <dbReference type="SAM" id="SignalP"/>
    </source>
</evidence>
<dbReference type="PaxDb" id="55529-EKX41722"/>
<proteinExistence type="predicted"/>
<reference evidence="8" key="2">
    <citation type="submission" date="2012-11" db="EMBL/GenBank/DDBJ databases">
        <authorList>
            <person name="Kuo A."/>
            <person name="Curtis B.A."/>
            <person name="Tanifuji G."/>
            <person name="Burki F."/>
            <person name="Gruber A."/>
            <person name="Irimia M."/>
            <person name="Maruyama S."/>
            <person name="Arias M.C."/>
            <person name="Ball S.G."/>
            <person name="Gile G.H."/>
            <person name="Hirakawa Y."/>
            <person name="Hopkins J.F."/>
            <person name="Rensing S.A."/>
            <person name="Schmutz J."/>
            <person name="Symeonidi A."/>
            <person name="Elias M."/>
            <person name="Eveleigh R.J."/>
            <person name="Herman E.K."/>
            <person name="Klute M.J."/>
            <person name="Nakayama T."/>
            <person name="Obornik M."/>
            <person name="Reyes-Prieto A."/>
            <person name="Armbrust E.V."/>
            <person name="Aves S.J."/>
            <person name="Beiko R.G."/>
            <person name="Coutinho P."/>
            <person name="Dacks J.B."/>
            <person name="Durnford D.G."/>
            <person name="Fast N.M."/>
            <person name="Green B.R."/>
            <person name="Grisdale C."/>
            <person name="Hempe F."/>
            <person name="Henrissat B."/>
            <person name="Hoppner M.P."/>
            <person name="Ishida K.-I."/>
            <person name="Kim E."/>
            <person name="Koreny L."/>
            <person name="Kroth P.G."/>
            <person name="Liu Y."/>
            <person name="Malik S.-B."/>
            <person name="Maier U.G."/>
            <person name="McRose D."/>
            <person name="Mock T."/>
            <person name="Neilson J.A."/>
            <person name="Onodera N.T."/>
            <person name="Poole A.M."/>
            <person name="Pritham E.J."/>
            <person name="Richards T.A."/>
            <person name="Rocap G."/>
            <person name="Roy S.W."/>
            <person name="Sarai C."/>
            <person name="Schaack S."/>
            <person name="Shirato S."/>
            <person name="Slamovits C.H."/>
            <person name="Spencer D.F."/>
            <person name="Suzuki S."/>
            <person name="Worden A.Z."/>
            <person name="Zauner S."/>
            <person name="Barry K."/>
            <person name="Bell C."/>
            <person name="Bharti A.K."/>
            <person name="Crow J.A."/>
            <person name="Grimwood J."/>
            <person name="Kramer R."/>
            <person name="Lindquist E."/>
            <person name="Lucas S."/>
            <person name="Salamov A."/>
            <person name="McFadden G.I."/>
            <person name="Lane C.E."/>
            <person name="Keeling P.J."/>
            <person name="Gray M.W."/>
            <person name="Grigoriev I.V."/>
            <person name="Archibald J.M."/>
        </authorList>
    </citation>
    <scope>NUCLEOTIDE SEQUENCE</scope>
    <source>
        <strain evidence="8">CCMP2712</strain>
    </source>
</reference>
<dbReference type="InterPro" id="IPR049625">
    <property type="entry name" value="Glyco_transf_61_cat"/>
</dbReference>
<evidence type="ECO:0000256" key="3">
    <source>
        <dbReference type="ARBA" id="ARBA00023180"/>
    </source>
</evidence>
<gene>
    <name evidence="6" type="ORF">GUITHDRAFT_141724</name>
</gene>
<dbReference type="Pfam" id="PF04577">
    <property type="entry name" value="Glyco_transf_61"/>
    <property type="match status" value="1"/>
</dbReference>
<accession>L1J075</accession>
<dbReference type="GeneID" id="17298397"/>
<dbReference type="PANTHER" id="PTHR20961">
    <property type="entry name" value="GLYCOSYLTRANSFERASE"/>
    <property type="match status" value="1"/>
</dbReference>
<dbReference type="InterPro" id="IPR007657">
    <property type="entry name" value="Glycosyltransferase_61"/>
</dbReference>
<keyword evidence="3" id="KW-0325">Glycoprotein</keyword>
<reference evidence="7" key="3">
    <citation type="submission" date="2015-06" db="UniProtKB">
        <authorList>
            <consortium name="EnsemblProtists"/>
        </authorList>
    </citation>
    <scope>IDENTIFICATION</scope>
</reference>
<evidence type="ECO:0000259" key="5">
    <source>
        <dbReference type="Pfam" id="PF04577"/>
    </source>
</evidence>
<keyword evidence="4" id="KW-0732">Signal</keyword>
<dbReference type="HOGENOM" id="CLU_716583_0_0_1"/>
<evidence type="ECO:0000313" key="8">
    <source>
        <dbReference type="Proteomes" id="UP000011087"/>
    </source>
</evidence>
<dbReference type="AlphaFoldDB" id="L1J075"/>
<dbReference type="OrthoDB" id="529273at2759"/>
<keyword evidence="2" id="KW-0808">Transferase</keyword>
<dbReference type="RefSeq" id="XP_005828702.1">
    <property type="nucleotide sequence ID" value="XM_005828645.1"/>
</dbReference>
<sequence>MKRRRMGAEAMVMLLLLAMCCVSSKELRVRVVEDPYDEEGITIRHYGKLANLPAVNQSQLAMIARSFRGGFVDFSAWNGRDASDTSRSAYCLALRTAIFLLDPVLRDALARPEQLTYKLSPEQPVSLIVFTMCVKPRLDPEDPERHALIRWEASWPEPNGWRGWKVFLALQDFQEHADSVLLLDTSFGNTWSVELLELLGLPKDRCLVSPSTQSHPTAQGVSDAADKIAQASPDRRWFLSRQRCRVKLTLSISSALGGCKVREIVNAEEVMAGIRKTFSSYHLVPFDSTGMSCREQVRVFASAHVVIGTHGAGLTNVMFAPSGARVIEFLPFLLLQSSVSLLPAHQRAATLTTIPPESMVPDDATSLHNFRVPVENLLLHLGKLLQ</sequence>
<keyword evidence="1" id="KW-0328">Glycosyltransferase</keyword>
<dbReference type="GO" id="GO:0016757">
    <property type="term" value="F:glycosyltransferase activity"/>
    <property type="evidence" value="ECO:0007669"/>
    <property type="project" value="UniProtKB-KW"/>
</dbReference>